<dbReference type="InterPro" id="IPR024071">
    <property type="entry name" value="S-Me-THD_C_sf"/>
</dbReference>
<dbReference type="Gene3D" id="3.40.1610.10">
    <property type="entry name" value="CV3147-like domain"/>
    <property type="match status" value="1"/>
</dbReference>
<dbReference type="eggNOG" id="COG3535">
    <property type="taxonomic scope" value="Bacteria"/>
</dbReference>
<dbReference type="SUPFAM" id="SSF160991">
    <property type="entry name" value="CV3147-like"/>
    <property type="match status" value="1"/>
</dbReference>
<feature type="domain" description="S-Me-THD N-terminal" evidence="1">
    <location>
        <begin position="8"/>
        <end position="163"/>
    </location>
</feature>
<reference evidence="3 4" key="1">
    <citation type="submission" date="2007-03" db="EMBL/GenBank/DDBJ databases">
        <title>Complete sequence of Desulfotomaculum reducens MI-1.</title>
        <authorList>
            <consortium name="US DOE Joint Genome Institute"/>
            <person name="Copeland A."/>
            <person name="Lucas S."/>
            <person name="Lapidus A."/>
            <person name="Barry K."/>
            <person name="Detter J.C."/>
            <person name="Glavina del Rio T."/>
            <person name="Hammon N."/>
            <person name="Israni S."/>
            <person name="Dalin E."/>
            <person name="Tice H."/>
            <person name="Pitluck S."/>
            <person name="Sims D."/>
            <person name="Brettin T."/>
            <person name="Bruce D."/>
            <person name="Han C."/>
            <person name="Tapia R."/>
            <person name="Schmutz J."/>
            <person name="Larimer F."/>
            <person name="Land M."/>
            <person name="Hauser L."/>
            <person name="Kyrpides N."/>
            <person name="Kim E."/>
            <person name="Tebo B.M."/>
            <person name="Richardson P."/>
        </authorList>
    </citation>
    <scope>NUCLEOTIDE SEQUENCE [LARGE SCALE GENOMIC DNA]</scope>
    <source>
        <strain evidence="3 4">MI-1</strain>
    </source>
</reference>
<evidence type="ECO:0000259" key="1">
    <source>
        <dbReference type="Pfam" id="PF06032"/>
    </source>
</evidence>
<protein>
    <recommendedName>
        <fullName evidence="5">DUF917 domain-containing protein</fullName>
    </recommendedName>
</protein>
<dbReference type="Pfam" id="PF06032">
    <property type="entry name" value="S-Me-THD_N"/>
    <property type="match status" value="1"/>
</dbReference>
<dbReference type="Gene3D" id="2.40.390.10">
    <property type="entry name" value="CV3147-like"/>
    <property type="match status" value="1"/>
</dbReference>
<evidence type="ECO:0000259" key="2">
    <source>
        <dbReference type="Pfam" id="PF20906"/>
    </source>
</evidence>
<dbReference type="InterPro" id="IPR027479">
    <property type="entry name" value="S-Me-THD_N_sf"/>
</dbReference>
<evidence type="ECO:0000313" key="3">
    <source>
        <dbReference type="EMBL" id="ABO50071.1"/>
    </source>
</evidence>
<keyword evidence="4" id="KW-1185">Reference proteome</keyword>
<dbReference type="KEGG" id="drm:Dred_1543"/>
<name>A4J4R8_DESRM</name>
<sequence>MAEILIVQDILPLSLGSILLGSGGGGNAFILSTTLENYLGKHKSQVEVIPYHQLPDNYTVASIGLLGSPELMEENLPDGSEGERAIELLEKNINRKIDALFALEGAGINILYPVLVAARTGIPLVDGDGMGRAFPELQMTTFHIYGQPSTPSALTNSEGKENLLFYKDHFLHYYNIRKTLVEYGGVGYFAGLAMNGQEMKEAIIPGTLSFALEMGQALKNNHYQEAFWRLQYITKNSIYGQAIELFIGTVVEFGNIATLKLKSIILKGINQYQDDTFQVLVENENAFAYHNEKMVAMVPDIISFLEYPSGQPINNNEIYTGRQIAVIGIPCPNQLRTREALAVIGPSTFGYKTQYEPLEQLHPNYYFNNGV</sequence>
<dbReference type="HOGENOM" id="CLU_038930_0_1_9"/>
<dbReference type="InterPro" id="IPR048350">
    <property type="entry name" value="S-Me-THD-like_C"/>
</dbReference>
<dbReference type="STRING" id="349161.Dred_1543"/>
<dbReference type="InterPro" id="IPR010318">
    <property type="entry name" value="S-Me-THD_N"/>
</dbReference>
<organism evidence="3 4">
    <name type="scientific">Desulforamulus reducens (strain ATCC BAA-1160 / DSM 100696 / MI-1)</name>
    <name type="common">Desulfotomaculum reducens</name>
    <dbReference type="NCBI Taxonomy" id="349161"/>
    <lineage>
        <taxon>Bacteria</taxon>
        <taxon>Bacillati</taxon>
        <taxon>Bacillota</taxon>
        <taxon>Clostridia</taxon>
        <taxon>Eubacteriales</taxon>
        <taxon>Peptococcaceae</taxon>
        <taxon>Desulforamulus</taxon>
    </lineage>
</organism>
<feature type="domain" description="S-Me-THD-like C-terminal" evidence="2">
    <location>
        <begin position="175"/>
        <end position="358"/>
    </location>
</feature>
<dbReference type="AlphaFoldDB" id="A4J4R8"/>
<evidence type="ECO:0000313" key="4">
    <source>
        <dbReference type="Proteomes" id="UP000001556"/>
    </source>
</evidence>
<dbReference type="Proteomes" id="UP000001556">
    <property type="component" value="Chromosome"/>
</dbReference>
<gene>
    <name evidence="3" type="ordered locus">Dred_1543</name>
</gene>
<dbReference type="OrthoDB" id="7441206at2"/>
<dbReference type="EMBL" id="CP000612">
    <property type="protein sequence ID" value="ABO50071.1"/>
    <property type="molecule type" value="Genomic_DNA"/>
</dbReference>
<dbReference type="Pfam" id="PF20906">
    <property type="entry name" value="S-Me-THD_C"/>
    <property type="match status" value="1"/>
</dbReference>
<accession>A4J4R8</accession>
<dbReference type="RefSeq" id="WP_011877887.1">
    <property type="nucleotide sequence ID" value="NC_009253.1"/>
</dbReference>
<proteinExistence type="predicted"/>
<evidence type="ECO:0008006" key="5">
    <source>
        <dbReference type="Google" id="ProtNLM"/>
    </source>
</evidence>